<dbReference type="PANTHER" id="PTHR34236:SF1">
    <property type="entry name" value="DIMETHYL SULFOXIDE REDUCTASE TRANSCRIPTIONAL ACTIVATOR"/>
    <property type="match status" value="1"/>
</dbReference>
<comment type="caution">
    <text evidence="5">The sequence shown here is derived from an EMBL/GenBank/DDBJ whole genome shotgun (WGS) entry which is preliminary data.</text>
</comment>
<evidence type="ECO:0000313" key="6">
    <source>
        <dbReference type="Proteomes" id="UP000222824"/>
    </source>
</evidence>
<evidence type="ECO:0000313" key="5">
    <source>
        <dbReference type="EMBL" id="PHQ37498.1"/>
    </source>
</evidence>
<dbReference type="AlphaFoldDB" id="A0A2G1WET4"/>
<evidence type="ECO:0000256" key="2">
    <source>
        <dbReference type="ARBA" id="ARBA00023163"/>
    </source>
</evidence>
<feature type="compositionally biased region" description="Acidic residues" evidence="3">
    <location>
        <begin position="216"/>
        <end position="225"/>
    </location>
</feature>
<evidence type="ECO:0000256" key="1">
    <source>
        <dbReference type="ARBA" id="ARBA00023015"/>
    </source>
</evidence>
<gene>
    <name evidence="5" type="ORF">DJ69_16740</name>
</gene>
<feature type="region of interest" description="Disordered" evidence="3">
    <location>
        <begin position="205"/>
        <end position="271"/>
    </location>
</feature>
<evidence type="ECO:0000256" key="3">
    <source>
        <dbReference type="SAM" id="MobiDB-lite"/>
    </source>
</evidence>
<accession>A0A2G1WET4</accession>
<evidence type="ECO:0000259" key="4">
    <source>
        <dbReference type="Pfam" id="PF04967"/>
    </source>
</evidence>
<keyword evidence="2" id="KW-0804">Transcription</keyword>
<feature type="domain" description="HTH bat-type" evidence="4">
    <location>
        <begin position="150"/>
        <end position="201"/>
    </location>
</feature>
<keyword evidence="1" id="KW-0805">Transcription regulation</keyword>
<dbReference type="InterPro" id="IPR007050">
    <property type="entry name" value="HTH_bacterioopsin"/>
</dbReference>
<sequence>MPQARLLVDLPDGPWIADVSRDFPDAGFRVLTAVPDESAGFALIRLTARDVDAVLAEMRDHAALSKVSVMARGDGVATVRIETNAPVLLVAAKRSGLPIEMPLDIENGVAEVDVTGEHARVAALGKRFDELGLEYEVERVRQRVDPVRLLTDRQQELLLAAVELGYYDVPRQSTLTEVADHVGIAKSTCSETLQRVERTVVREFVDDLPNRPLDDGTNEGDEGDTTGDGGSGEDAGGDADDQRAADSDDDEGDLDAETDAEPAPNPQTYHS</sequence>
<dbReference type="PANTHER" id="PTHR34236">
    <property type="entry name" value="DIMETHYL SULFOXIDE REDUCTASE TRANSCRIPTIONAL ACTIVATOR"/>
    <property type="match status" value="1"/>
</dbReference>
<reference evidence="5 6" key="1">
    <citation type="journal article" date="2014" name="Front. Microbiol.">
        <title>Population and genomic analysis of the genus Halorubrum.</title>
        <authorList>
            <person name="Fullmer M.S."/>
            <person name="Soucy S.M."/>
            <person name="Swithers K.S."/>
            <person name="Makkay A.M."/>
            <person name="Wheeler R."/>
            <person name="Ventosa A."/>
            <person name="Gogarten J.P."/>
            <person name="Papke R.T."/>
        </authorList>
    </citation>
    <scope>NUCLEOTIDE SEQUENCE [LARGE SCALE GENOMIC DNA]</scope>
    <source>
        <strain evidence="5 6">C49</strain>
    </source>
</reference>
<protein>
    <submittedName>
        <fullName evidence="5">Helix-turn-helix domain-containing protein</fullName>
    </submittedName>
</protein>
<feature type="compositionally biased region" description="Acidic residues" evidence="3">
    <location>
        <begin position="247"/>
        <end position="260"/>
    </location>
</feature>
<keyword evidence="6" id="KW-1185">Reference proteome</keyword>
<organism evidence="5 6">
    <name type="scientific">Halorubrum persicum</name>
    <dbReference type="NCBI Taxonomy" id="1383844"/>
    <lineage>
        <taxon>Archaea</taxon>
        <taxon>Methanobacteriati</taxon>
        <taxon>Methanobacteriota</taxon>
        <taxon>Stenosarchaea group</taxon>
        <taxon>Halobacteria</taxon>
        <taxon>Halobacteriales</taxon>
        <taxon>Haloferacaceae</taxon>
        <taxon>Halorubrum</taxon>
    </lineage>
</organism>
<name>A0A2G1WET4_9EURY</name>
<dbReference type="OrthoDB" id="51502at2157"/>
<dbReference type="EMBL" id="NHOA01000152">
    <property type="protein sequence ID" value="PHQ37498.1"/>
    <property type="molecule type" value="Genomic_DNA"/>
</dbReference>
<dbReference type="Pfam" id="PF04967">
    <property type="entry name" value="HTH_10"/>
    <property type="match status" value="1"/>
</dbReference>
<feature type="compositionally biased region" description="Basic and acidic residues" evidence="3">
    <location>
        <begin position="205"/>
        <end position="214"/>
    </location>
</feature>
<dbReference type="Proteomes" id="UP000222824">
    <property type="component" value="Unassembled WGS sequence"/>
</dbReference>
<proteinExistence type="predicted"/>